<evidence type="ECO:0000313" key="5">
    <source>
        <dbReference type="Proteomes" id="UP000245911"/>
    </source>
</evidence>
<accession>A0A2T8HYP9</accession>
<dbReference type="AlphaFoldDB" id="A0A2T8HYP9"/>
<dbReference type="GO" id="GO:0047617">
    <property type="term" value="F:fatty acyl-CoA hydrolase activity"/>
    <property type="evidence" value="ECO:0007669"/>
    <property type="project" value="InterPro"/>
</dbReference>
<dbReference type="EMBL" id="QDKM01000001">
    <property type="protein sequence ID" value="PVH30462.1"/>
    <property type="molecule type" value="Genomic_DNA"/>
</dbReference>
<organism evidence="4 5">
    <name type="scientific">Pararhodobacter oceanensis</name>
    <dbReference type="NCBI Taxonomy" id="2172121"/>
    <lineage>
        <taxon>Bacteria</taxon>
        <taxon>Pseudomonadati</taxon>
        <taxon>Pseudomonadota</taxon>
        <taxon>Alphaproteobacteria</taxon>
        <taxon>Rhodobacterales</taxon>
        <taxon>Paracoccaceae</taxon>
        <taxon>Pararhodobacter</taxon>
    </lineage>
</organism>
<evidence type="ECO:0000256" key="1">
    <source>
        <dbReference type="ARBA" id="ARBA00008324"/>
    </source>
</evidence>
<dbReference type="InterPro" id="IPR006683">
    <property type="entry name" value="Thioestr_dom"/>
</dbReference>
<dbReference type="PANTHER" id="PTHR21660">
    <property type="entry name" value="THIOESTERASE SUPERFAMILY MEMBER-RELATED"/>
    <property type="match status" value="1"/>
</dbReference>
<keyword evidence="5" id="KW-1185">Reference proteome</keyword>
<comment type="similarity">
    <text evidence="1">Belongs to the thioesterase PaaI family.</text>
</comment>
<proteinExistence type="inferred from homology"/>
<keyword evidence="2" id="KW-0378">Hydrolase</keyword>
<dbReference type="CDD" id="cd03443">
    <property type="entry name" value="PaaI_thioesterase"/>
    <property type="match status" value="1"/>
</dbReference>
<dbReference type="Pfam" id="PF03061">
    <property type="entry name" value="4HBT"/>
    <property type="match status" value="1"/>
</dbReference>
<evidence type="ECO:0000259" key="3">
    <source>
        <dbReference type="Pfam" id="PF03061"/>
    </source>
</evidence>
<dbReference type="InterPro" id="IPR029069">
    <property type="entry name" value="HotDog_dom_sf"/>
</dbReference>
<evidence type="ECO:0000313" key="4">
    <source>
        <dbReference type="EMBL" id="PVH30462.1"/>
    </source>
</evidence>
<sequence>MSKQFAAKTPEDLPSAETLLAMSGLEFIEAIFNGEVSGPPIAELMNFKLHHVEKGKVTFRGAPQFTHFNPMGGTHGGWYGTILDSALGCAVATTLSKGSTYTTLEYKVNLTRAIKAGQWVDCTAHVQHSGRSTAVAEAVITGVEDGKIYATGSTTCIILRPKTPTI</sequence>
<protein>
    <submittedName>
        <fullName evidence="4">Thioesterase</fullName>
    </submittedName>
</protein>
<name>A0A2T8HYP9_9RHOB</name>
<dbReference type="InterPro" id="IPR003736">
    <property type="entry name" value="PAAI_dom"/>
</dbReference>
<dbReference type="PANTHER" id="PTHR21660:SF1">
    <property type="entry name" value="ACYL-COENZYME A THIOESTERASE 13"/>
    <property type="match status" value="1"/>
</dbReference>
<dbReference type="SUPFAM" id="SSF54637">
    <property type="entry name" value="Thioesterase/thiol ester dehydrase-isomerase"/>
    <property type="match status" value="1"/>
</dbReference>
<feature type="domain" description="Thioesterase" evidence="3">
    <location>
        <begin position="72"/>
        <end position="145"/>
    </location>
</feature>
<dbReference type="OrthoDB" id="9813282at2"/>
<dbReference type="InterPro" id="IPR039298">
    <property type="entry name" value="ACOT13"/>
</dbReference>
<comment type="caution">
    <text evidence="4">The sequence shown here is derived from an EMBL/GenBank/DDBJ whole genome shotgun (WGS) entry which is preliminary data.</text>
</comment>
<dbReference type="Gene3D" id="3.10.129.10">
    <property type="entry name" value="Hotdog Thioesterase"/>
    <property type="match status" value="1"/>
</dbReference>
<dbReference type="Proteomes" id="UP000245911">
    <property type="component" value="Unassembled WGS sequence"/>
</dbReference>
<gene>
    <name evidence="4" type="ORF">DDE20_02680</name>
</gene>
<dbReference type="RefSeq" id="WP_116556879.1">
    <property type="nucleotide sequence ID" value="NZ_QDKM01000001.1"/>
</dbReference>
<evidence type="ECO:0000256" key="2">
    <source>
        <dbReference type="ARBA" id="ARBA00022801"/>
    </source>
</evidence>
<reference evidence="4 5" key="1">
    <citation type="submission" date="2018-04" db="EMBL/GenBank/DDBJ databases">
        <title>Pararhodobacter oceanense sp. nov., isolated from marine intertidal sediment.</title>
        <authorList>
            <person name="Wang X.-L."/>
            <person name="Du Z.-J."/>
        </authorList>
    </citation>
    <scope>NUCLEOTIDE SEQUENCE [LARGE SCALE GENOMIC DNA]</scope>
    <source>
        <strain evidence="4 5">AM505</strain>
    </source>
</reference>
<dbReference type="NCBIfam" id="TIGR00369">
    <property type="entry name" value="unchar_dom_1"/>
    <property type="match status" value="1"/>
</dbReference>